<dbReference type="HOGENOM" id="CLU_2945765_0_0_1"/>
<dbReference type="AlphaFoldDB" id="A0A0E0KV11"/>
<feature type="region of interest" description="Disordered" evidence="1">
    <location>
        <begin position="36"/>
        <end position="60"/>
    </location>
</feature>
<evidence type="ECO:0000313" key="3">
    <source>
        <dbReference type="Proteomes" id="UP000026962"/>
    </source>
</evidence>
<proteinExistence type="predicted"/>
<evidence type="ECO:0000313" key="2">
    <source>
        <dbReference type="EnsemblPlants" id="OPUNC04G22380.1"/>
    </source>
</evidence>
<keyword evidence="3" id="KW-1185">Reference proteome</keyword>
<protein>
    <submittedName>
        <fullName evidence="2">Uncharacterized protein</fullName>
    </submittedName>
</protein>
<accession>A0A0E0KV11</accession>
<reference evidence="2" key="1">
    <citation type="submission" date="2015-04" db="UniProtKB">
        <authorList>
            <consortium name="EnsemblPlants"/>
        </authorList>
    </citation>
    <scope>IDENTIFICATION</scope>
</reference>
<dbReference type="Proteomes" id="UP000026962">
    <property type="component" value="Chromosome 4"/>
</dbReference>
<organism evidence="2">
    <name type="scientific">Oryza punctata</name>
    <name type="common">Red rice</name>
    <dbReference type="NCBI Taxonomy" id="4537"/>
    <lineage>
        <taxon>Eukaryota</taxon>
        <taxon>Viridiplantae</taxon>
        <taxon>Streptophyta</taxon>
        <taxon>Embryophyta</taxon>
        <taxon>Tracheophyta</taxon>
        <taxon>Spermatophyta</taxon>
        <taxon>Magnoliopsida</taxon>
        <taxon>Liliopsida</taxon>
        <taxon>Poales</taxon>
        <taxon>Poaceae</taxon>
        <taxon>BOP clade</taxon>
        <taxon>Oryzoideae</taxon>
        <taxon>Oryzeae</taxon>
        <taxon>Oryzinae</taxon>
        <taxon>Oryza</taxon>
    </lineage>
</organism>
<dbReference type="Gramene" id="OPUNC04G22380.1">
    <property type="protein sequence ID" value="OPUNC04G22380.1"/>
    <property type="gene ID" value="OPUNC04G22380"/>
</dbReference>
<name>A0A0E0KV11_ORYPU</name>
<evidence type="ECO:0000256" key="1">
    <source>
        <dbReference type="SAM" id="MobiDB-lite"/>
    </source>
</evidence>
<sequence length="60" mass="6620">MTINGHNYKVVSVANWMRNHPGRTLEDYDRVHVAPGGHGPFLAKPSANRSGATLSRHRNA</sequence>
<reference evidence="2" key="2">
    <citation type="submission" date="2018-05" db="EMBL/GenBank/DDBJ databases">
        <title>OpunRS2 (Oryza punctata Reference Sequence Version 2).</title>
        <authorList>
            <person name="Zhang J."/>
            <person name="Kudrna D."/>
            <person name="Lee S."/>
            <person name="Talag J."/>
            <person name="Welchert J."/>
            <person name="Wing R.A."/>
        </authorList>
    </citation>
    <scope>NUCLEOTIDE SEQUENCE [LARGE SCALE GENOMIC DNA]</scope>
</reference>
<dbReference type="EnsemblPlants" id="OPUNC04G22380.1">
    <property type="protein sequence ID" value="OPUNC04G22380.1"/>
    <property type="gene ID" value="OPUNC04G22380"/>
</dbReference>